<feature type="domain" description="YetF C-terminal" evidence="8">
    <location>
        <begin position="58"/>
        <end position="178"/>
    </location>
</feature>
<evidence type="ECO:0000256" key="2">
    <source>
        <dbReference type="ARBA" id="ARBA00006448"/>
    </source>
</evidence>
<dbReference type="GO" id="GO:0005886">
    <property type="term" value="C:plasma membrane"/>
    <property type="evidence" value="ECO:0007669"/>
    <property type="project" value="UniProtKB-SubCell"/>
</dbReference>
<name>A0A4Z0H6P9_9BACI</name>
<keyword evidence="4 7" id="KW-0812">Transmembrane</keyword>
<feature type="transmembrane region" description="Helical" evidence="7">
    <location>
        <begin position="9"/>
        <end position="28"/>
    </location>
</feature>
<reference evidence="9 10" key="1">
    <citation type="journal article" date="2003" name="Int. J. Syst. Evol. Microbiol.">
        <title>Halobacillus salinus sp. nov., isolated from a salt lake on the coast of the East Sea in Korea.</title>
        <authorList>
            <person name="Yoon J.H."/>
            <person name="Kang K.H."/>
            <person name="Park Y.H."/>
        </authorList>
    </citation>
    <scope>NUCLEOTIDE SEQUENCE [LARGE SCALE GENOMIC DNA]</scope>
    <source>
        <strain evidence="9 10">HSL-3</strain>
    </source>
</reference>
<proteinExistence type="inferred from homology"/>
<dbReference type="STRING" id="192814.GCA_900166575_01145"/>
<evidence type="ECO:0000256" key="1">
    <source>
        <dbReference type="ARBA" id="ARBA00004651"/>
    </source>
</evidence>
<dbReference type="InterPro" id="IPR023090">
    <property type="entry name" value="UPF0702_alpha/beta_dom_sf"/>
</dbReference>
<dbReference type="OrthoDB" id="1682423at2"/>
<organism evidence="9 10">
    <name type="scientific">Halobacillus salinus</name>
    <dbReference type="NCBI Taxonomy" id="192814"/>
    <lineage>
        <taxon>Bacteria</taxon>
        <taxon>Bacillati</taxon>
        <taxon>Bacillota</taxon>
        <taxon>Bacilli</taxon>
        <taxon>Bacillales</taxon>
        <taxon>Bacillaceae</taxon>
        <taxon>Halobacillus</taxon>
    </lineage>
</organism>
<feature type="transmembrane region" description="Helical" evidence="7">
    <location>
        <begin position="34"/>
        <end position="57"/>
    </location>
</feature>
<accession>A0A4Z0H6P9</accession>
<keyword evidence="5 7" id="KW-1133">Transmembrane helix</keyword>
<dbReference type="EMBL" id="SRJC01000001">
    <property type="protein sequence ID" value="TGB05447.1"/>
    <property type="molecule type" value="Genomic_DNA"/>
</dbReference>
<keyword evidence="3" id="KW-1003">Cell membrane</keyword>
<comment type="similarity">
    <text evidence="2">Belongs to the UPF0702 family.</text>
</comment>
<dbReference type="PANTHER" id="PTHR34582">
    <property type="entry name" value="UPF0702 TRANSMEMBRANE PROTEIN YCAP"/>
    <property type="match status" value="1"/>
</dbReference>
<evidence type="ECO:0000256" key="7">
    <source>
        <dbReference type="SAM" id="Phobius"/>
    </source>
</evidence>
<dbReference type="InterPro" id="IPR007353">
    <property type="entry name" value="DUF421"/>
</dbReference>
<keyword evidence="6 7" id="KW-0472">Membrane</keyword>
<evidence type="ECO:0000256" key="6">
    <source>
        <dbReference type="ARBA" id="ARBA00023136"/>
    </source>
</evidence>
<evidence type="ECO:0000313" key="10">
    <source>
        <dbReference type="Proteomes" id="UP000297982"/>
    </source>
</evidence>
<dbReference type="Pfam" id="PF04239">
    <property type="entry name" value="DUF421"/>
    <property type="match status" value="1"/>
</dbReference>
<comment type="subcellular location">
    <subcellularLocation>
        <location evidence="1">Cell membrane</location>
        <topology evidence="1">Multi-pass membrane protein</topology>
    </subcellularLocation>
</comment>
<sequence>MGKREIGELSVMDLVVFVMLAEIAVYLIENTDAPYWHAILPMVVLLLIQLFSAWFSLKNQTFRNWFDGRPTVIIKHGAVDEYEMRRQRYNFNDLLLQLREQGIQQVQDVEYAILEPSGKLSVFEKKEDGTSDYAVVLISDGHIEKSGLRNIDKSEDWLLEEVKKQGFESVKDVSLCTINDKGEVQMDEKDEYKK</sequence>
<evidence type="ECO:0000259" key="8">
    <source>
        <dbReference type="Pfam" id="PF04239"/>
    </source>
</evidence>
<dbReference type="Gene3D" id="3.30.240.20">
    <property type="entry name" value="bsu07140 like domains"/>
    <property type="match status" value="2"/>
</dbReference>
<gene>
    <name evidence="9" type="ORF">E4663_04095</name>
</gene>
<dbReference type="AlphaFoldDB" id="A0A4Z0H6P9"/>
<dbReference type="Proteomes" id="UP000297982">
    <property type="component" value="Unassembled WGS sequence"/>
</dbReference>
<dbReference type="PANTHER" id="PTHR34582:SF6">
    <property type="entry name" value="UPF0702 TRANSMEMBRANE PROTEIN YCAP"/>
    <property type="match status" value="1"/>
</dbReference>
<comment type="caution">
    <text evidence="9">The sequence shown here is derived from an EMBL/GenBank/DDBJ whole genome shotgun (WGS) entry which is preliminary data.</text>
</comment>
<keyword evidence="10" id="KW-1185">Reference proteome</keyword>
<evidence type="ECO:0000256" key="4">
    <source>
        <dbReference type="ARBA" id="ARBA00022692"/>
    </source>
</evidence>
<evidence type="ECO:0000256" key="5">
    <source>
        <dbReference type="ARBA" id="ARBA00022989"/>
    </source>
</evidence>
<evidence type="ECO:0000313" key="9">
    <source>
        <dbReference type="EMBL" id="TGB05447.1"/>
    </source>
</evidence>
<evidence type="ECO:0000256" key="3">
    <source>
        <dbReference type="ARBA" id="ARBA00022475"/>
    </source>
</evidence>
<protein>
    <submittedName>
        <fullName evidence="9">DUF421 domain-containing protein</fullName>
    </submittedName>
</protein>